<keyword evidence="1" id="KW-0472">Membrane</keyword>
<dbReference type="EMBL" id="LVJI01000014">
    <property type="protein sequence ID" value="OAB46875.1"/>
    <property type="molecule type" value="Genomic_DNA"/>
</dbReference>
<sequence length="183" mass="21525">MKNKKNIILLAIAIFIVILFGLYRYYIYTMQDQWSEEEMAIAAAKQHSDLIKVTRTEKSVWDNVVWVIEGKDKDDRSLFVWVPFTIAYKDDETSGAKDSEYKVDETSGAIHSELLENGLSESQIKAKILNELPNIKEIRLQLGLFNGNNVWQLFYREQDHYYYRFYKFSDGTQLGEQYTLPNR</sequence>
<dbReference type="Pfam" id="PF17881">
    <property type="entry name" value="TseB"/>
    <property type="match status" value="1"/>
</dbReference>
<dbReference type="RefSeq" id="WP_068648858.1">
    <property type="nucleotide sequence ID" value="NZ_CP043611.1"/>
</dbReference>
<keyword evidence="4" id="KW-1185">Reference proteome</keyword>
<dbReference type="OrthoDB" id="2678417at2"/>
<evidence type="ECO:0000313" key="3">
    <source>
        <dbReference type="EMBL" id="OAB46875.1"/>
    </source>
</evidence>
<proteinExistence type="predicted"/>
<gene>
    <name evidence="3" type="ORF">PBAT_09435</name>
</gene>
<reference evidence="3 4" key="1">
    <citation type="submission" date="2016-03" db="EMBL/GenBank/DDBJ databases">
        <title>Draft genome sequence of Paenibacillus antarcticus CECT 5836.</title>
        <authorList>
            <person name="Shin S.-K."/>
            <person name="Yi H."/>
        </authorList>
    </citation>
    <scope>NUCLEOTIDE SEQUENCE [LARGE SCALE GENOMIC DNA]</scope>
    <source>
        <strain evidence="3 4">CECT 5836</strain>
    </source>
</reference>
<accession>A0A162MBT8</accession>
<keyword evidence="1" id="KW-1133">Transmembrane helix</keyword>
<feature type="domain" description="Cell wall elongation regulator TseB-like" evidence="2">
    <location>
        <begin position="40"/>
        <end position="83"/>
    </location>
</feature>
<feature type="transmembrane region" description="Helical" evidence="1">
    <location>
        <begin position="7"/>
        <end position="26"/>
    </location>
</feature>
<evidence type="ECO:0000256" key="1">
    <source>
        <dbReference type="SAM" id="Phobius"/>
    </source>
</evidence>
<name>A0A162MBT8_9BACL</name>
<organism evidence="3 4">
    <name type="scientific">Paenibacillus antarcticus</name>
    <dbReference type="NCBI Taxonomy" id="253703"/>
    <lineage>
        <taxon>Bacteria</taxon>
        <taxon>Bacillati</taxon>
        <taxon>Bacillota</taxon>
        <taxon>Bacilli</taxon>
        <taxon>Bacillales</taxon>
        <taxon>Paenibacillaceae</taxon>
        <taxon>Paenibacillus</taxon>
    </lineage>
</organism>
<evidence type="ECO:0000259" key="2">
    <source>
        <dbReference type="Pfam" id="PF17881"/>
    </source>
</evidence>
<keyword evidence="1" id="KW-0812">Transmembrane</keyword>
<protein>
    <recommendedName>
        <fullName evidence="2">Cell wall elongation regulator TseB-like domain-containing protein</fullName>
    </recommendedName>
</protein>
<dbReference type="InterPro" id="IPR041401">
    <property type="entry name" value="TseB-like_dom"/>
</dbReference>
<dbReference type="SUPFAM" id="SSF54403">
    <property type="entry name" value="Cystatin/monellin"/>
    <property type="match status" value="2"/>
</dbReference>
<comment type="caution">
    <text evidence="3">The sequence shown here is derived from an EMBL/GenBank/DDBJ whole genome shotgun (WGS) entry which is preliminary data.</text>
</comment>
<dbReference type="Proteomes" id="UP000077355">
    <property type="component" value="Unassembled WGS sequence"/>
</dbReference>
<dbReference type="InterPro" id="IPR046350">
    <property type="entry name" value="Cystatin_sf"/>
</dbReference>
<evidence type="ECO:0000313" key="4">
    <source>
        <dbReference type="Proteomes" id="UP000077355"/>
    </source>
</evidence>
<dbReference type="AlphaFoldDB" id="A0A162MBT8"/>
<dbReference type="Gene3D" id="3.10.450.40">
    <property type="match status" value="2"/>
</dbReference>